<dbReference type="EMBL" id="JADBEM010000001">
    <property type="protein sequence ID" value="MBE1608158.1"/>
    <property type="molecule type" value="Genomic_DNA"/>
</dbReference>
<dbReference type="RefSeq" id="WP_192751986.1">
    <property type="nucleotide sequence ID" value="NZ_BAABJL010000198.1"/>
</dbReference>
<feature type="region of interest" description="Disordered" evidence="1">
    <location>
        <begin position="36"/>
        <end position="61"/>
    </location>
</feature>
<gene>
    <name evidence="2" type="ORF">HEB94_005006</name>
</gene>
<evidence type="ECO:0000256" key="1">
    <source>
        <dbReference type="SAM" id="MobiDB-lite"/>
    </source>
</evidence>
<keyword evidence="3" id="KW-1185">Reference proteome</keyword>
<proteinExistence type="predicted"/>
<evidence type="ECO:0000313" key="2">
    <source>
        <dbReference type="EMBL" id="MBE1608158.1"/>
    </source>
</evidence>
<accession>A0A927N0N8</accession>
<reference evidence="2" key="1">
    <citation type="submission" date="2020-10" db="EMBL/GenBank/DDBJ databases">
        <title>Sequencing the genomes of 1000 actinobacteria strains.</title>
        <authorList>
            <person name="Klenk H.-P."/>
        </authorList>
    </citation>
    <scope>NUCLEOTIDE SEQUENCE</scope>
    <source>
        <strain evidence="2">DSM 45354</strain>
    </source>
</reference>
<organism evidence="2 3">
    <name type="scientific">Actinopolymorpha pittospori</name>
    <dbReference type="NCBI Taxonomy" id="648752"/>
    <lineage>
        <taxon>Bacteria</taxon>
        <taxon>Bacillati</taxon>
        <taxon>Actinomycetota</taxon>
        <taxon>Actinomycetes</taxon>
        <taxon>Propionibacteriales</taxon>
        <taxon>Actinopolymorphaceae</taxon>
        <taxon>Actinopolymorpha</taxon>
    </lineage>
</organism>
<dbReference type="Proteomes" id="UP000638648">
    <property type="component" value="Unassembled WGS sequence"/>
</dbReference>
<protein>
    <submittedName>
        <fullName evidence="2">Uncharacterized protein</fullName>
    </submittedName>
</protein>
<evidence type="ECO:0000313" key="3">
    <source>
        <dbReference type="Proteomes" id="UP000638648"/>
    </source>
</evidence>
<comment type="caution">
    <text evidence="2">The sequence shown here is derived from an EMBL/GenBank/DDBJ whole genome shotgun (WGS) entry which is preliminary data.</text>
</comment>
<name>A0A927N0N8_9ACTN</name>
<sequence length="61" mass="6459">MSHSTTFPDQPDAAPHHSVKHLGWLRLRYERSAGMRNALSVPGGSGGVGAGQTRATQTSDD</sequence>
<dbReference type="AlphaFoldDB" id="A0A927N0N8"/>